<dbReference type="AlphaFoldDB" id="A0A6M8EDI6"/>
<dbReference type="InterPro" id="IPR050682">
    <property type="entry name" value="ModA/WtpA"/>
</dbReference>
<sequence length="263" mass="29323">MKLLKGLFLLILFLSTIVHADSKNELLFYVGITMVKPVKELATNFEKANNCTIKILQGGSQDLYDSAKSSQVGDLYLPGSSSYRDKFIKDGLLLDGKFVGYNKLSLVVKKGNPKNVNASLEELTNEELNVVLGSEQSGSVGLASKNVLTKFGLYEKAVSNAIFLVPDSRNLINAIKNGNADLILNWHATTFWDNNKEFVEAIVLDDESSQKSKLVFNLLSSSKNKELSKRFMDYASSVEGREVFKKYGFLDDEDMKNFDKVVF</sequence>
<evidence type="ECO:0000313" key="6">
    <source>
        <dbReference type="EMBL" id="QKE28032.1"/>
    </source>
</evidence>
<keyword evidence="7" id="KW-1185">Reference proteome</keyword>
<comment type="similarity">
    <text evidence="1">Belongs to the bacterial solute-binding protein ModA family.</text>
</comment>
<dbReference type="PIRSF" id="PIRSF004846">
    <property type="entry name" value="ModA"/>
    <property type="match status" value="1"/>
</dbReference>
<dbReference type="Pfam" id="PF13531">
    <property type="entry name" value="SBP_bac_11"/>
    <property type="match status" value="1"/>
</dbReference>
<dbReference type="RefSeq" id="WP_172125256.1">
    <property type="nucleotide sequence ID" value="NZ_CP042652.1"/>
</dbReference>
<protein>
    <submittedName>
        <fullName evidence="6">Extracellular solute-binding protein</fullName>
    </submittedName>
</protein>
<evidence type="ECO:0000256" key="2">
    <source>
        <dbReference type="ARBA" id="ARBA00022723"/>
    </source>
</evidence>
<dbReference type="NCBIfam" id="TIGR01256">
    <property type="entry name" value="modA"/>
    <property type="match status" value="1"/>
</dbReference>
<keyword evidence="4" id="KW-0500">Molybdenum</keyword>
<evidence type="ECO:0000256" key="3">
    <source>
        <dbReference type="ARBA" id="ARBA00022729"/>
    </source>
</evidence>
<dbReference type="SUPFAM" id="SSF53850">
    <property type="entry name" value="Periplasmic binding protein-like II"/>
    <property type="match status" value="1"/>
</dbReference>
<dbReference type="GO" id="GO:0046872">
    <property type="term" value="F:metal ion binding"/>
    <property type="evidence" value="ECO:0007669"/>
    <property type="project" value="UniProtKB-KW"/>
</dbReference>
<feature type="binding site" evidence="4">
    <location>
        <position position="60"/>
    </location>
    <ligand>
        <name>molybdate</name>
        <dbReference type="ChEBI" id="CHEBI:36264"/>
    </ligand>
</feature>
<name>A0A6M8EDI6_9BACT</name>
<dbReference type="EMBL" id="CP042652">
    <property type="protein sequence ID" value="QKE28032.1"/>
    <property type="molecule type" value="Genomic_DNA"/>
</dbReference>
<evidence type="ECO:0000256" key="5">
    <source>
        <dbReference type="SAM" id="SignalP"/>
    </source>
</evidence>
<feature type="signal peptide" evidence="5">
    <location>
        <begin position="1"/>
        <end position="20"/>
    </location>
</feature>
<gene>
    <name evidence="6" type="ORF">AACT_0838</name>
</gene>
<dbReference type="KEGG" id="paco:AACT_0838"/>
<dbReference type="Gene3D" id="3.40.190.10">
    <property type="entry name" value="Periplasmic binding protein-like II"/>
    <property type="match status" value="2"/>
</dbReference>
<dbReference type="GO" id="GO:0030973">
    <property type="term" value="F:molybdate ion binding"/>
    <property type="evidence" value="ECO:0007669"/>
    <property type="project" value="TreeGrafter"/>
</dbReference>
<evidence type="ECO:0000313" key="7">
    <source>
        <dbReference type="Proteomes" id="UP000503483"/>
    </source>
</evidence>
<reference evidence="6 7" key="1">
    <citation type="submission" date="2019-08" db="EMBL/GenBank/DDBJ databases">
        <title>Complete genome sequence of Arcobacter acticola.</title>
        <authorList>
            <person name="Miller W."/>
        </authorList>
    </citation>
    <scope>NUCLEOTIDE SEQUENCE [LARGE SCALE GENOMIC DNA]</scope>
    <source>
        <strain evidence="6 7">KCTC 52212</strain>
    </source>
</reference>
<dbReference type="GO" id="GO:0015689">
    <property type="term" value="P:molybdate ion transport"/>
    <property type="evidence" value="ECO:0007669"/>
    <property type="project" value="InterPro"/>
</dbReference>
<keyword evidence="3 5" id="KW-0732">Signal</keyword>
<dbReference type="PANTHER" id="PTHR30632">
    <property type="entry name" value="MOLYBDATE-BINDING PERIPLASMIC PROTEIN"/>
    <property type="match status" value="1"/>
</dbReference>
<proteinExistence type="inferred from homology"/>
<organism evidence="6 7">
    <name type="scientific">Arcobacter acticola</name>
    <dbReference type="NCBI Taxonomy" id="1849015"/>
    <lineage>
        <taxon>Bacteria</taxon>
        <taxon>Pseudomonadati</taxon>
        <taxon>Campylobacterota</taxon>
        <taxon>Epsilonproteobacteria</taxon>
        <taxon>Campylobacterales</taxon>
        <taxon>Arcobacteraceae</taxon>
        <taxon>Arcobacter</taxon>
    </lineage>
</organism>
<evidence type="ECO:0000256" key="4">
    <source>
        <dbReference type="PIRSR" id="PIRSR004846-1"/>
    </source>
</evidence>
<feature type="chain" id="PRO_5026655459" evidence="5">
    <location>
        <begin position="21"/>
        <end position="263"/>
    </location>
</feature>
<accession>A0A6M8EDI6</accession>
<dbReference type="InterPro" id="IPR005950">
    <property type="entry name" value="ModA"/>
</dbReference>
<dbReference type="Proteomes" id="UP000503483">
    <property type="component" value="Chromosome"/>
</dbReference>
<dbReference type="PANTHER" id="PTHR30632:SF0">
    <property type="entry name" value="SULFATE-BINDING PROTEIN"/>
    <property type="match status" value="1"/>
</dbReference>
<evidence type="ECO:0000256" key="1">
    <source>
        <dbReference type="ARBA" id="ARBA00009175"/>
    </source>
</evidence>
<keyword evidence="2 4" id="KW-0479">Metal-binding</keyword>